<dbReference type="Pfam" id="PF04738">
    <property type="entry name" value="Lant_dehydr_N"/>
    <property type="match status" value="1"/>
</dbReference>
<organism evidence="2 3">
    <name type="scientific">Flavobacterium jumunjinense</name>
    <dbReference type="NCBI Taxonomy" id="998845"/>
    <lineage>
        <taxon>Bacteria</taxon>
        <taxon>Pseudomonadati</taxon>
        <taxon>Bacteroidota</taxon>
        <taxon>Flavobacteriia</taxon>
        <taxon>Flavobacteriales</taxon>
        <taxon>Flavobacteriaceae</taxon>
        <taxon>Flavobacterium</taxon>
    </lineage>
</organism>
<name>A0ABV5GQ80_9FLAO</name>
<evidence type="ECO:0000313" key="2">
    <source>
        <dbReference type="EMBL" id="MFB9097539.1"/>
    </source>
</evidence>
<protein>
    <submittedName>
        <fullName evidence="2">Lantibiotic dehydratase family protein</fullName>
    </submittedName>
</protein>
<reference evidence="2 3" key="1">
    <citation type="submission" date="2024-09" db="EMBL/GenBank/DDBJ databases">
        <authorList>
            <person name="Sun Q."/>
            <person name="Mori K."/>
        </authorList>
    </citation>
    <scope>NUCLEOTIDE SEQUENCE [LARGE SCALE GENOMIC DNA]</scope>
    <source>
        <strain evidence="2 3">CECT 7955</strain>
    </source>
</reference>
<sequence length="737" mass="83516">MKTNKEVMNNKIKFSAFPTAVLRTPLFPVSSYVNLMDAYSRDALFDFAKNSFVKNALALASPELWLEIEKYLGNPSRFSAEKIKALEIALLKYVARMCARATPFGMFAACTTVTLGKETAIVLAEKENYKAHTQFDMQFWIAFLQEVAKDPTVKEQLLYFPNTSLYAVGDFYRYIEYKFNAKKRREHSISAVRCNAFVAVVLELTATGKTKKELVDALIDEESEREEATEFVNELIASQMIVSNLEATVTGSSENERVLTLLSGLKNADTATEKVSVVLQGLENLNLDFQQYHEQSKAIVSKIEQLHVAFEPKYLLQTDLYSATTIATINTANVRKLKQAIGFLSQVQKTAVNGNLEAFRKAFFNRYETKSMPLSVVLDAEIGIGYLQNSRMNDSHPLLDKLPINSAHATSETENWTSFDYVLERKLQEALANNETVLELKESDFKKSNETVPNLPATFSAMVEIIKEEDNEILVLESLGSYSAAKLIGRFCNGDATIHALAKEIVQHEASCAPDVILAEVAHIPESRTGNILRRPVLRPYEIPYLSNSVVPNENQILIDDLWITVERNTIVLKSKRLNKEIVPCLSNAHNYSSNALPIYQFLCDLQGQNSAPVYRFDWGVLKQHYNCFPRVVYKEVILAKARWYIYTEEVKGVQFGASFVLWKEKMKLPKYVNIVSGDNTLLLDLETEICFDILMRTIKKNQKVVIEEFLFATNSVVHDSSKKHYANQFVFSFGRE</sequence>
<proteinExistence type="predicted"/>
<dbReference type="Proteomes" id="UP001589607">
    <property type="component" value="Unassembled WGS sequence"/>
</dbReference>
<keyword evidence="3" id="KW-1185">Reference proteome</keyword>
<feature type="domain" description="Lantibiotic dehydratase N-terminal" evidence="1">
    <location>
        <begin position="52"/>
        <end position="695"/>
    </location>
</feature>
<gene>
    <name evidence="2" type="ORF">ACFFVF_13535</name>
</gene>
<evidence type="ECO:0000259" key="1">
    <source>
        <dbReference type="Pfam" id="PF04738"/>
    </source>
</evidence>
<comment type="caution">
    <text evidence="2">The sequence shown here is derived from an EMBL/GenBank/DDBJ whole genome shotgun (WGS) entry which is preliminary data.</text>
</comment>
<dbReference type="InterPro" id="IPR006827">
    <property type="entry name" value="Lant_deHydtase_N"/>
</dbReference>
<accession>A0ABV5GQ80</accession>
<evidence type="ECO:0000313" key="3">
    <source>
        <dbReference type="Proteomes" id="UP001589607"/>
    </source>
</evidence>
<dbReference type="EMBL" id="JBHMEY010000059">
    <property type="protein sequence ID" value="MFB9097539.1"/>
    <property type="molecule type" value="Genomic_DNA"/>
</dbReference>
<dbReference type="RefSeq" id="WP_236457491.1">
    <property type="nucleotide sequence ID" value="NZ_CBCSGE010000006.1"/>
</dbReference>